<keyword evidence="2" id="KW-1185">Reference proteome</keyword>
<evidence type="ECO:0000313" key="1">
    <source>
        <dbReference type="EMBL" id="KAF0921013.1"/>
    </source>
</evidence>
<reference evidence="1 2" key="1">
    <citation type="submission" date="2019-11" db="EMBL/GenBank/DDBJ databases">
        <title>Whole genome sequence of Oryza granulata.</title>
        <authorList>
            <person name="Li W."/>
        </authorList>
    </citation>
    <scope>NUCLEOTIDE SEQUENCE [LARGE SCALE GENOMIC DNA]</scope>
    <source>
        <strain evidence="2">cv. Menghai</strain>
        <tissue evidence="1">Leaf</tissue>
    </source>
</reference>
<organism evidence="1 2">
    <name type="scientific">Oryza meyeriana var. granulata</name>
    <dbReference type="NCBI Taxonomy" id="110450"/>
    <lineage>
        <taxon>Eukaryota</taxon>
        <taxon>Viridiplantae</taxon>
        <taxon>Streptophyta</taxon>
        <taxon>Embryophyta</taxon>
        <taxon>Tracheophyta</taxon>
        <taxon>Spermatophyta</taxon>
        <taxon>Magnoliopsida</taxon>
        <taxon>Liliopsida</taxon>
        <taxon>Poales</taxon>
        <taxon>Poaceae</taxon>
        <taxon>BOP clade</taxon>
        <taxon>Oryzoideae</taxon>
        <taxon>Oryzeae</taxon>
        <taxon>Oryzinae</taxon>
        <taxon>Oryza</taxon>
        <taxon>Oryza meyeriana</taxon>
    </lineage>
</organism>
<dbReference type="EMBL" id="SPHZ02000005">
    <property type="protein sequence ID" value="KAF0921013.1"/>
    <property type="molecule type" value="Genomic_DNA"/>
</dbReference>
<gene>
    <name evidence="1" type="ORF">E2562_038001</name>
</gene>
<sequence length="76" mass="8667">AISFNSSHVKRGCSRLCPSKVVWLMEGRRRTAWQVVMVVRYCYFHVGSIRVVLEGEAWAHGGDEAAMPFWRSASRP</sequence>
<protein>
    <submittedName>
        <fullName evidence="1">Uncharacterized protein</fullName>
    </submittedName>
</protein>
<accession>A0A6G1EAP3</accession>
<feature type="non-terminal residue" evidence="1">
    <location>
        <position position="1"/>
    </location>
</feature>
<dbReference type="AlphaFoldDB" id="A0A6G1EAP3"/>
<dbReference type="Proteomes" id="UP000479710">
    <property type="component" value="Unassembled WGS sequence"/>
</dbReference>
<comment type="caution">
    <text evidence="1">The sequence shown here is derived from an EMBL/GenBank/DDBJ whole genome shotgun (WGS) entry which is preliminary data.</text>
</comment>
<evidence type="ECO:0000313" key="2">
    <source>
        <dbReference type="Proteomes" id="UP000479710"/>
    </source>
</evidence>
<proteinExistence type="predicted"/>
<name>A0A6G1EAP3_9ORYZ</name>